<evidence type="ECO:0000313" key="3">
    <source>
        <dbReference type="Proteomes" id="UP000319103"/>
    </source>
</evidence>
<reference evidence="2 3" key="1">
    <citation type="submission" date="2019-06" db="EMBL/GenBank/DDBJ databases">
        <title>Description of Kitasatospora acidophila sp. nov. isolated from pine grove soil, and reclassification of Streptomyces novaecaesareae to Kitasatospora novaeceasareae comb. nov.</title>
        <authorList>
            <person name="Kim M.J."/>
        </authorList>
    </citation>
    <scope>NUCLEOTIDE SEQUENCE [LARGE SCALE GENOMIC DNA]</scope>
    <source>
        <strain evidence="2 3">MMS16-CNU292</strain>
    </source>
</reference>
<organism evidence="2 3">
    <name type="scientific">Kitasatospora acidiphila</name>
    <dbReference type="NCBI Taxonomy" id="2567942"/>
    <lineage>
        <taxon>Bacteria</taxon>
        <taxon>Bacillati</taxon>
        <taxon>Actinomycetota</taxon>
        <taxon>Actinomycetes</taxon>
        <taxon>Kitasatosporales</taxon>
        <taxon>Streptomycetaceae</taxon>
        <taxon>Kitasatospora</taxon>
    </lineage>
</organism>
<accession>A0A540WAG3</accession>
<gene>
    <name evidence="2" type="ORF">E6W39_32110</name>
</gene>
<evidence type="ECO:0000313" key="2">
    <source>
        <dbReference type="EMBL" id="TQF06019.1"/>
    </source>
</evidence>
<proteinExistence type="predicted"/>
<protein>
    <submittedName>
        <fullName evidence="2">Uncharacterized protein</fullName>
    </submittedName>
</protein>
<evidence type="ECO:0000256" key="1">
    <source>
        <dbReference type="SAM" id="MobiDB-lite"/>
    </source>
</evidence>
<feature type="compositionally biased region" description="Basic residues" evidence="1">
    <location>
        <begin position="1"/>
        <end position="12"/>
    </location>
</feature>
<name>A0A540WAG3_9ACTN</name>
<sequence>MRAHGRPRRGSTSRRPGGVHLRRAARRRSPPSSPASPPARRPPASPSKPGSWLVGGLGAQRYSG</sequence>
<dbReference type="AlphaFoldDB" id="A0A540WAG3"/>
<dbReference type="EMBL" id="VIGB01000003">
    <property type="protein sequence ID" value="TQF06019.1"/>
    <property type="molecule type" value="Genomic_DNA"/>
</dbReference>
<dbReference type="Proteomes" id="UP000319103">
    <property type="component" value="Unassembled WGS sequence"/>
</dbReference>
<feature type="region of interest" description="Disordered" evidence="1">
    <location>
        <begin position="1"/>
        <end position="64"/>
    </location>
</feature>
<feature type="compositionally biased region" description="Basic residues" evidence="1">
    <location>
        <begin position="20"/>
        <end position="29"/>
    </location>
</feature>
<comment type="caution">
    <text evidence="2">The sequence shown here is derived from an EMBL/GenBank/DDBJ whole genome shotgun (WGS) entry which is preliminary data.</text>
</comment>
<feature type="compositionally biased region" description="Pro residues" evidence="1">
    <location>
        <begin position="31"/>
        <end position="46"/>
    </location>
</feature>
<keyword evidence="3" id="KW-1185">Reference proteome</keyword>